<feature type="region of interest" description="Disordered" evidence="1">
    <location>
        <begin position="1"/>
        <end position="23"/>
    </location>
</feature>
<evidence type="ECO:0000313" key="2">
    <source>
        <dbReference type="EMBL" id="GAV04330.1"/>
    </source>
</evidence>
<evidence type="ECO:0000256" key="1">
    <source>
        <dbReference type="SAM" id="MobiDB-lite"/>
    </source>
</evidence>
<accession>A0A1D1VS29</accession>
<dbReference type="AlphaFoldDB" id="A0A1D1VS29"/>
<organism evidence="2 3">
    <name type="scientific">Ramazzottius varieornatus</name>
    <name type="common">Water bear</name>
    <name type="synonym">Tardigrade</name>
    <dbReference type="NCBI Taxonomy" id="947166"/>
    <lineage>
        <taxon>Eukaryota</taxon>
        <taxon>Metazoa</taxon>
        <taxon>Ecdysozoa</taxon>
        <taxon>Tardigrada</taxon>
        <taxon>Eutardigrada</taxon>
        <taxon>Parachela</taxon>
        <taxon>Hypsibioidea</taxon>
        <taxon>Ramazzottiidae</taxon>
        <taxon>Ramazzottius</taxon>
    </lineage>
</organism>
<comment type="caution">
    <text evidence="2">The sequence shown here is derived from an EMBL/GenBank/DDBJ whole genome shotgun (WGS) entry which is preliminary data.</text>
</comment>
<keyword evidence="3" id="KW-1185">Reference proteome</keyword>
<proteinExistence type="predicted"/>
<protein>
    <submittedName>
        <fullName evidence="2">Uncharacterized protein</fullName>
    </submittedName>
</protein>
<reference evidence="2 3" key="1">
    <citation type="journal article" date="2016" name="Nat. Commun.">
        <title>Extremotolerant tardigrade genome and improved radiotolerance of human cultured cells by tardigrade-unique protein.</title>
        <authorList>
            <person name="Hashimoto T."/>
            <person name="Horikawa D.D."/>
            <person name="Saito Y."/>
            <person name="Kuwahara H."/>
            <person name="Kozuka-Hata H."/>
            <person name="Shin-I T."/>
            <person name="Minakuchi Y."/>
            <person name="Ohishi K."/>
            <person name="Motoyama A."/>
            <person name="Aizu T."/>
            <person name="Enomoto A."/>
            <person name="Kondo K."/>
            <person name="Tanaka S."/>
            <person name="Hara Y."/>
            <person name="Koshikawa S."/>
            <person name="Sagara H."/>
            <person name="Miura T."/>
            <person name="Yokobori S."/>
            <person name="Miyagawa K."/>
            <person name="Suzuki Y."/>
            <person name="Kubo T."/>
            <person name="Oyama M."/>
            <person name="Kohara Y."/>
            <person name="Fujiyama A."/>
            <person name="Arakawa K."/>
            <person name="Katayama T."/>
            <person name="Toyoda A."/>
            <person name="Kunieda T."/>
        </authorList>
    </citation>
    <scope>NUCLEOTIDE SEQUENCE [LARGE SCALE GENOMIC DNA]</scope>
    <source>
        <strain evidence="2 3">YOKOZUNA-1</strain>
    </source>
</reference>
<evidence type="ECO:0000313" key="3">
    <source>
        <dbReference type="Proteomes" id="UP000186922"/>
    </source>
</evidence>
<name>A0A1D1VS29_RAMVA</name>
<sequence>MADEEEMGHLKTLAGDAQQDGRANCPSTLTKLSNEAGINVCKVPPTIPPTDHSIVIKFNTLLTTV</sequence>
<dbReference type="EMBL" id="BDGG01000010">
    <property type="protein sequence ID" value="GAV04330.1"/>
    <property type="molecule type" value="Genomic_DNA"/>
</dbReference>
<dbReference type="Proteomes" id="UP000186922">
    <property type="component" value="Unassembled WGS sequence"/>
</dbReference>
<gene>
    <name evidence="2" type="primary">RvY_14627-1</name>
    <name evidence="2" type="synonym">RvY_14627.1</name>
    <name evidence="2" type="ORF">RvY_14627</name>
</gene>